<feature type="domain" description="VOC" evidence="1">
    <location>
        <begin position="169"/>
        <end position="303"/>
    </location>
</feature>
<dbReference type="InterPro" id="IPR050383">
    <property type="entry name" value="GlyoxalaseI/FosfomycinResist"/>
</dbReference>
<dbReference type="InterPro" id="IPR004360">
    <property type="entry name" value="Glyas_Fos-R_dOase_dom"/>
</dbReference>
<dbReference type="InterPro" id="IPR037523">
    <property type="entry name" value="VOC_core"/>
</dbReference>
<comment type="caution">
    <text evidence="2">The sequence shown here is derived from an EMBL/GenBank/DDBJ whole genome shotgun (WGS) entry which is preliminary data.</text>
</comment>
<organism evidence="2 3">
    <name type="scientific">Brassica napus</name>
    <name type="common">Rape</name>
    <dbReference type="NCBI Taxonomy" id="3708"/>
    <lineage>
        <taxon>Eukaryota</taxon>
        <taxon>Viridiplantae</taxon>
        <taxon>Streptophyta</taxon>
        <taxon>Embryophyta</taxon>
        <taxon>Tracheophyta</taxon>
        <taxon>Spermatophyta</taxon>
        <taxon>Magnoliopsida</taxon>
        <taxon>eudicotyledons</taxon>
        <taxon>Gunneridae</taxon>
        <taxon>Pentapetalae</taxon>
        <taxon>rosids</taxon>
        <taxon>malvids</taxon>
        <taxon>Brassicales</taxon>
        <taxon>Brassicaceae</taxon>
        <taxon>Brassiceae</taxon>
        <taxon>Brassica</taxon>
    </lineage>
</organism>
<proteinExistence type="predicted"/>
<reference evidence="2 3" key="1">
    <citation type="submission" date="2021-05" db="EMBL/GenBank/DDBJ databases">
        <title>Genome Assembly of Synthetic Allotetraploid Brassica napus Reveals Homoeologous Exchanges between Subgenomes.</title>
        <authorList>
            <person name="Davis J.T."/>
        </authorList>
    </citation>
    <scope>NUCLEOTIDE SEQUENCE [LARGE SCALE GENOMIC DNA]</scope>
    <source>
        <strain evidence="3">cv. Da-Ae</strain>
        <tissue evidence="2">Seedling</tissue>
    </source>
</reference>
<keyword evidence="3" id="KW-1185">Reference proteome</keyword>
<dbReference type="PANTHER" id="PTHR21366:SF22">
    <property type="entry name" value="VOC DOMAIN-CONTAINING PROTEIN"/>
    <property type="match status" value="1"/>
</dbReference>
<gene>
    <name evidence="2" type="ORF">HID58_036826</name>
</gene>
<dbReference type="CDD" id="cd07264">
    <property type="entry name" value="VOC_like"/>
    <property type="match status" value="1"/>
</dbReference>
<evidence type="ECO:0000313" key="3">
    <source>
        <dbReference type="Proteomes" id="UP000824890"/>
    </source>
</evidence>
<protein>
    <recommendedName>
        <fullName evidence="1">VOC domain-containing protein</fullName>
    </recommendedName>
</protein>
<dbReference type="InterPro" id="IPR029068">
    <property type="entry name" value="Glyas_Bleomycin-R_OHBP_Dase"/>
</dbReference>
<sequence>HPNKAFLYILNPGRNVSPFAVSNGAVSPQCLGAFAGHRSSYNVDGAVNVHCSSRVFRSGVGVCVYGVVFVRGRRWVREDSDGFSGGECVCSVSHGEEIAFRFVRAFYFRGGYGHGVCMFDPIMFWDRERGRYKCALVKTSNNLNVLGSDFRLENQKGLKRMASNIMRPAFAYTVVYVKDVAKSVEFYSRAFGHNVRRLDESHRERNLCMYRWGELESGQTTIAFTPRHQHETDDLTGKVQATHSDPERAPIEVCFCYPDVDAAFKRAVENGAVAVSEPEDKEWGQKVGYVRDIDGIVVRIGSHVK</sequence>
<dbReference type="EMBL" id="JAGKQM010000009">
    <property type="protein sequence ID" value="KAH0913505.1"/>
    <property type="molecule type" value="Genomic_DNA"/>
</dbReference>
<dbReference type="Proteomes" id="UP000824890">
    <property type="component" value="Unassembled WGS sequence"/>
</dbReference>
<name>A0ABQ8C8V6_BRANA</name>
<evidence type="ECO:0000313" key="2">
    <source>
        <dbReference type="EMBL" id="KAH0913505.1"/>
    </source>
</evidence>
<accession>A0ABQ8C8V6</accession>
<feature type="non-terminal residue" evidence="2">
    <location>
        <position position="1"/>
    </location>
</feature>
<dbReference type="PANTHER" id="PTHR21366">
    <property type="entry name" value="GLYOXALASE FAMILY PROTEIN"/>
    <property type="match status" value="1"/>
</dbReference>
<evidence type="ECO:0000259" key="1">
    <source>
        <dbReference type="PROSITE" id="PS51819"/>
    </source>
</evidence>
<dbReference type="SUPFAM" id="SSF54593">
    <property type="entry name" value="Glyoxalase/Bleomycin resistance protein/Dihydroxybiphenyl dioxygenase"/>
    <property type="match status" value="1"/>
</dbReference>
<dbReference type="Pfam" id="PF00903">
    <property type="entry name" value="Glyoxalase"/>
    <property type="match status" value="1"/>
</dbReference>
<dbReference type="Gene3D" id="3.10.180.10">
    <property type="entry name" value="2,3-Dihydroxybiphenyl 1,2-Dioxygenase, domain 1"/>
    <property type="match status" value="1"/>
</dbReference>
<dbReference type="PROSITE" id="PS51819">
    <property type="entry name" value="VOC"/>
    <property type="match status" value="1"/>
</dbReference>